<dbReference type="PIRSF" id="PIRSF019381">
    <property type="entry name" value="YcjX"/>
    <property type="match status" value="1"/>
</dbReference>
<dbReference type="InterPro" id="IPR007413">
    <property type="entry name" value="YcjX-like"/>
</dbReference>
<evidence type="ECO:0000313" key="2">
    <source>
        <dbReference type="Proteomes" id="UP000500767"/>
    </source>
</evidence>
<gene>
    <name evidence="1" type="ORF">HN018_17450</name>
</gene>
<dbReference type="PANTHER" id="PTHR38605">
    <property type="entry name" value="ATPASE-RELATED"/>
    <property type="match status" value="1"/>
</dbReference>
<proteinExistence type="predicted"/>
<organism evidence="1 2">
    <name type="scientific">Lichenicola cladoniae</name>
    <dbReference type="NCBI Taxonomy" id="1484109"/>
    <lineage>
        <taxon>Bacteria</taxon>
        <taxon>Pseudomonadati</taxon>
        <taxon>Pseudomonadota</taxon>
        <taxon>Alphaproteobacteria</taxon>
        <taxon>Acetobacterales</taxon>
        <taxon>Acetobacteraceae</taxon>
        <taxon>Lichenicola</taxon>
    </lineage>
</organism>
<sequence length="457" mass="49137">MVQDWRQKLLPALRAPLDYMRPRTIRIGVTGLARAGKTVLLTSLASTLLASNALGGRIVRARLASAGAEALPRFDHVAHLAALAADPPHWPARTDAVSLLAFDLELRPAFATLPPRQVRLELLDYPGEWLLDLPLLELSYADWSQSVLSRLERPGLIDATRDFLAFAHALPAHASADEALALSGHRLYVATLTRLRDLHGMAMLQPGRFLMPAPGAAPPWMSFFPLMGSGPLADLMRRRYEAYVTATRDALVSPLFGRIDRLVVLADLLGALHTGPDAFADAQAALAAASSGLRWQGSWLSSIASLAALRLPPRVISRVAYVASKADHVSERQRGNLAALMGALTGQPGLRGDAASGALPSGVRSASFAVASARCTEDFVWTLDGHPVSAVRGRLLGSERLTRSYPGEVPDRPPGPEFWAHPFLELPAFEPARLLRGAAIPNIGLDALLGFLLEDLL</sequence>
<dbReference type="EMBL" id="CP053708">
    <property type="protein sequence ID" value="QKE91581.1"/>
    <property type="molecule type" value="Genomic_DNA"/>
</dbReference>
<dbReference type="Pfam" id="PF04317">
    <property type="entry name" value="DUF463"/>
    <property type="match status" value="1"/>
</dbReference>
<dbReference type="Proteomes" id="UP000500767">
    <property type="component" value="Chromosome"/>
</dbReference>
<dbReference type="KEGG" id="lck:HN018_17450"/>
<dbReference type="RefSeq" id="WP_171832891.1">
    <property type="nucleotide sequence ID" value="NZ_CP053708.1"/>
</dbReference>
<accession>A0A6M8HTQ5</accession>
<dbReference type="PANTHER" id="PTHR38605:SF1">
    <property type="entry name" value="ATPASE"/>
    <property type="match status" value="1"/>
</dbReference>
<dbReference type="AlphaFoldDB" id="A0A6M8HTQ5"/>
<keyword evidence="2" id="KW-1185">Reference proteome</keyword>
<protein>
    <submittedName>
        <fullName evidence="1">GTP-binding protein YcjX</fullName>
    </submittedName>
</protein>
<name>A0A6M8HTQ5_9PROT</name>
<evidence type="ECO:0000313" key="1">
    <source>
        <dbReference type="EMBL" id="QKE91581.1"/>
    </source>
</evidence>
<reference evidence="1 2" key="1">
    <citation type="journal article" date="2014" name="World J. Microbiol. Biotechnol.">
        <title>Biodiversity and physiological characteristics of Antarctic and Arctic lichens-associated bacteria.</title>
        <authorList>
            <person name="Lee Y.M."/>
            <person name="Kim E.H."/>
            <person name="Lee H.K."/>
            <person name="Hong S.G."/>
        </authorList>
    </citation>
    <scope>NUCLEOTIDE SEQUENCE [LARGE SCALE GENOMIC DNA]</scope>
    <source>
        <strain evidence="1 2">PAMC 26569</strain>
    </source>
</reference>